<dbReference type="Pfam" id="PF02559">
    <property type="entry name" value="CarD_TRCF_RID"/>
    <property type="match status" value="1"/>
</dbReference>
<reference evidence="2" key="2">
    <citation type="journal article" date="2021" name="Microbiome">
        <title>Successional dynamics and alternative stable states in a saline activated sludge microbial community over 9 years.</title>
        <authorList>
            <person name="Wang Y."/>
            <person name="Ye J."/>
            <person name="Ju F."/>
            <person name="Liu L."/>
            <person name="Boyd J.A."/>
            <person name="Deng Y."/>
            <person name="Parks D.H."/>
            <person name="Jiang X."/>
            <person name="Yin X."/>
            <person name="Woodcroft B.J."/>
            <person name="Tyson G.W."/>
            <person name="Hugenholtz P."/>
            <person name="Polz M.F."/>
            <person name="Zhang T."/>
        </authorList>
    </citation>
    <scope>NUCLEOTIDE SEQUENCE</scope>
    <source>
        <strain evidence="2">HKST-UBA15</strain>
    </source>
</reference>
<dbReference type="SUPFAM" id="SSF141259">
    <property type="entry name" value="CarD-like"/>
    <property type="match status" value="1"/>
</dbReference>
<dbReference type="InterPro" id="IPR003711">
    <property type="entry name" value="CarD-like/TRCF_RID"/>
</dbReference>
<sequence length="160" mass="18246">MYKINDTIVYPIYGCGKIKDLHKEEVGGNLIEYYELEFPDTNISISIPVSQTDNLSVRKPMKKEDLKTALKNLWKKVKLDKDDAINMDVIAKEHLNTGTVEDAIKLINMIKASERTKSENNKALSFSDDYNLKIAINFVRSEVEHVLGKKASKENKLTIE</sequence>
<evidence type="ECO:0000259" key="1">
    <source>
        <dbReference type="SMART" id="SM01058"/>
    </source>
</evidence>
<name>A0A955L1D1_9BACT</name>
<accession>A0A955L1D1</accession>
<comment type="caution">
    <text evidence="2">The sequence shown here is derived from an EMBL/GenBank/DDBJ whole genome shotgun (WGS) entry which is preliminary data.</text>
</comment>
<dbReference type="PANTHER" id="PTHR38447">
    <property type="entry name" value="TRANSCRIPTION FACTOR YDEB-RELATED"/>
    <property type="match status" value="1"/>
</dbReference>
<dbReference type="InterPro" id="IPR052531">
    <property type="entry name" value="CarD-like_regulator"/>
</dbReference>
<reference evidence="2" key="1">
    <citation type="submission" date="2020-04" db="EMBL/GenBank/DDBJ databases">
        <authorList>
            <person name="Zhang T."/>
        </authorList>
    </citation>
    <scope>NUCLEOTIDE SEQUENCE</scope>
    <source>
        <strain evidence="2">HKST-UBA15</strain>
    </source>
</reference>
<dbReference type="Gene3D" id="2.40.10.170">
    <property type="match status" value="1"/>
</dbReference>
<dbReference type="EMBL" id="JAGQLL010000048">
    <property type="protein sequence ID" value="MCA9380330.1"/>
    <property type="molecule type" value="Genomic_DNA"/>
</dbReference>
<proteinExistence type="predicted"/>
<feature type="domain" description="CarD-like/TRCF RNAP-interacting" evidence="1">
    <location>
        <begin position="1"/>
        <end position="111"/>
    </location>
</feature>
<evidence type="ECO:0000313" key="2">
    <source>
        <dbReference type="EMBL" id="MCA9380330.1"/>
    </source>
</evidence>
<gene>
    <name evidence="2" type="ORF">KC675_04090</name>
</gene>
<dbReference type="GO" id="GO:0009303">
    <property type="term" value="P:rRNA transcription"/>
    <property type="evidence" value="ECO:0007669"/>
    <property type="project" value="TreeGrafter"/>
</dbReference>
<dbReference type="InterPro" id="IPR036101">
    <property type="entry name" value="CarD-like/TRCF_RID_sf"/>
</dbReference>
<dbReference type="Proteomes" id="UP000745577">
    <property type="component" value="Unassembled WGS sequence"/>
</dbReference>
<dbReference type="SMART" id="SM01058">
    <property type="entry name" value="CarD_TRCF"/>
    <property type="match status" value="1"/>
</dbReference>
<organism evidence="2 3">
    <name type="scientific">Candidatus Dojkabacteria bacterium</name>
    <dbReference type="NCBI Taxonomy" id="2099670"/>
    <lineage>
        <taxon>Bacteria</taxon>
        <taxon>Candidatus Dojkabacteria</taxon>
    </lineage>
</organism>
<dbReference type="AlphaFoldDB" id="A0A955L1D1"/>
<protein>
    <recommendedName>
        <fullName evidence="1">CarD-like/TRCF RNAP-interacting domain-containing protein</fullName>
    </recommendedName>
</protein>
<dbReference type="PANTHER" id="PTHR38447:SF1">
    <property type="entry name" value="RNA POLYMERASE-BINDING TRANSCRIPTION FACTOR CARD"/>
    <property type="match status" value="1"/>
</dbReference>
<evidence type="ECO:0000313" key="3">
    <source>
        <dbReference type="Proteomes" id="UP000745577"/>
    </source>
</evidence>